<evidence type="ECO:0000313" key="2">
    <source>
        <dbReference type="Proteomes" id="UP000722125"/>
    </source>
</evidence>
<dbReference type="EMBL" id="JAHBOH010000001">
    <property type="protein sequence ID" value="MBT0994413.1"/>
    <property type="molecule type" value="Genomic_DNA"/>
</dbReference>
<dbReference type="InterPro" id="IPR022536">
    <property type="entry name" value="EspC"/>
</dbReference>
<organism evidence="1 2">
    <name type="scientific">Cellulomonas fulva</name>
    <dbReference type="NCBI Taxonomy" id="2835530"/>
    <lineage>
        <taxon>Bacteria</taxon>
        <taxon>Bacillati</taxon>
        <taxon>Actinomycetota</taxon>
        <taxon>Actinomycetes</taxon>
        <taxon>Micrococcales</taxon>
        <taxon>Cellulomonadaceae</taxon>
        <taxon>Cellulomonas</taxon>
    </lineage>
</organism>
<comment type="caution">
    <text evidence="1">The sequence shown here is derived from an EMBL/GenBank/DDBJ whole genome shotgun (WGS) entry which is preliminary data.</text>
</comment>
<accession>A0ABS5TZ22</accession>
<sequence>MSGELEVVVDALRQEATTWDEQAQRLDAITSAAAALGMTGLQAGVFALMAGTTRDAAHRVGARCAEGRDVMGEVADALRTSATAYEQRDAAVADHVAGTY</sequence>
<name>A0ABS5TZ22_9CELL</name>
<protein>
    <submittedName>
        <fullName evidence="1">ESX-1 secretion-associated protein</fullName>
    </submittedName>
</protein>
<keyword evidence="2" id="KW-1185">Reference proteome</keyword>
<dbReference type="Pfam" id="PF10824">
    <property type="entry name" value="T7SS_ESX_EspC"/>
    <property type="match status" value="1"/>
</dbReference>
<dbReference type="Proteomes" id="UP000722125">
    <property type="component" value="Unassembled WGS sequence"/>
</dbReference>
<reference evidence="1 2" key="1">
    <citation type="submission" date="2021-05" db="EMBL/GenBank/DDBJ databases">
        <title>Description of Cellulomonas sp. DKR-3 sp. nov.</title>
        <authorList>
            <person name="Dahal R.H."/>
            <person name="Chaudhary D.K."/>
        </authorList>
    </citation>
    <scope>NUCLEOTIDE SEQUENCE [LARGE SCALE GENOMIC DNA]</scope>
    <source>
        <strain evidence="1 2">DKR-3</strain>
    </source>
</reference>
<dbReference type="RefSeq" id="WP_214349441.1">
    <property type="nucleotide sequence ID" value="NZ_JAHBOH010000001.1"/>
</dbReference>
<gene>
    <name evidence="1" type="ORF">KIN34_08955</name>
</gene>
<evidence type="ECO:0000313" key="1">
    <source>
        <dbReference type="EMBL" id="MBT0994413.1"/>
    </source>
</evidence>
<proteinExistence type="predicted"/>